<evidence type="ECO:0000256" key="3">
    <source>
        <dbReference type="ARBA" id="ARBA00017941"/>
    </source>
</evidence>
<dbReference type="InterPro" id="IPR019776">
    <property type="entry name" value="Flagellar_basal_body_rod_CS"/>
</dbReference>
<keyword evidence="4 6" id="KW-0975">Bacterial flagellum</keyword>
<dbReference type="EMBL" id="JBHLXE010000100">
    <property type="protein sequence ID" value="MFC0180437.1"/>
    <property type="molecule type" value="Genomic_DNA"/>
</dbReference>
<dbReference type="PROSITE" id="PS00588">
    <property type="entry name" value="FLAGELLA_BB_ROD"/>
    <property type="match status" value="1"/>
</dbReference>
<dbReference type="PANTHER" id="PTHR30435:SF2">
    <property type="entry name" value="FLAGELLAR BASAL-BODY ROD PROTEIN FLGC"/>
    <property type="match status" value="1"/>
</dbReference>
<comment type="subunit">
    <text evidence="5 6">The basal body constitutes a major portion of the flagellar organelle and consists of four rings (L,P,S, and M) mounted on a central rod. The rod consists of about 26 subunits of FlgG in the distal portion, and FlgB, FlgC and FlgF are thought to build up the proximal portion of the rod with about 6 subunits each.</text>
</comment>
<comment type="caution">
    <text evidence="9">The sequence shown here is derived from an EMBL/GenBank/DDBJ whole genome shotgun (WGS) entry which is preliminary data.</text>
</comment>
<evidence type="ECO:0000259" key="8">
    <source>
        <dbReference type="Pfam" id="PF06429"/>
    </source>
</evidence>
<comment type="similarity">
    <text evidence="2">Belongs to the flagella basal body rod proteins family.</text>
</comment>
<protein>
    <recommendedName>
        <fullName evidence="3 6">Flagellar basal-body rod protein FlgC</fullName>
    </recommendedName>
</protein>
<sequence length="134" mass="14380">MSLLSIMDISGSAMMAQSQRLNVAASNMANADSVVGPNGEPYRAKQIVFEVAKFENSPIGGVKTQKVIEDPSPFKLVYEPGSPFADANGYIKKPNVDPVAEMVNTIAASRSYQANIEVLNTTKSLMLRTLSLGQ</sequence>
<dbReference type="InterPro" id="IPR006299">
    <property type="entry name" value="FlgC"/>
</dbReference>
<comment type="subcellular location">
    <subcellularLocation>
        <location evidence="1 6">Bacterial flagellum basal body</location>
    </subcellularLocation>
</comment>
<evidence type="ECO:0000259" key="7">
    <source>
        <dbReference type="Pfam" id="PF00460"/>
    </source>
</evidence>
<feature type="domain" description="Flagellar basal body rod protein N-terminal" evidence="7">
    <location>
        <begin position="7"/>
        <end position="37"/>
    </location>
</feature>
<keyword evidence="9" id="KW-0969">Cilium</keyword>
<dbReference type="Pfam" id="PF00460">
    <property type="entry name" value="Flg_bb_rod"/>
    <property type="match status" value="1"/>
</dbReference>
<dbReference type="Proteomes" id="UP001589758">
    <property type="component" value="Unassembled WGS sequence"/>
</dbReference>
<evidence type="ECO:0000256" key="5">
    <source>
        <dbReference type="ARBA" id="ARBA00025933"/>
    </source>
</evidence>
<proteinExistence type="inferred from homology"/>
<dbReference type="RefSeq" id="WP_385877547.1">
    <property type="nucleotide sequence ID" value="NZ_JBHLXE010000100.1"/>
</dbReference>
<reference evidence="9 10" key="1">
    <citation type="submission" date="2024-09" db="EMBL/GenBank/DDBJ databases">
        <authorList>
            <person name="Sun Q."/>
            <person name="Mori K."/>
        </authorList>
    </citation>
    <scope>NUCLEOTIDE SEQUENCE [LARGE SCALE GENOMIC DNA]</scope>
    <source>
        <strain evidence="9 10">CCM 8545</strain>
    </source>
</reference>
<evidence type="ECO:0000313" key="9">
    <source>
        <dbReference type="EMBL" id="MFC0180437.1"/>
    </source>
</evidence>
<accession>A0ABV6CBR7</accession>
<dbReference type="InterPro" id="IPR001444">
    <property type="entry name" value="Flag_bb_rod_N"/>
</dbReference>
<dbReference type="PANTHER" id="PTHR30435">
    <property type="entry name" value="FLAGELLAR PROTEIN"/>
    <property type="match status" value="1"/>
</dbReference>
<organism evidence="9 10">
    <name type="scientific">Thorsellia kenyensis</name>
    <dbReference type="NCBI Taxonomy" id="1549888"/>
    <lineage>
        <taxon>Bacteria</taxon>
        <taxon>Pseudomonadati</taxon>
        <taxon>Pseudomonadota</taxon>
        <taxon>Gammaproteobacteria</taxon>
        <taxon>Enterobacterales</taxon>
        <taxon>Thorselliaceae</taxon>
        <taxon>Thorsellia</taxon>
    </lineage>
</organism>
<dbReference type="NCBIfam" id="TIGR01395">
    <property type="entry name" value="FlgC"/>
    <property type="match status" value="1"/>
</dbReference>
<evidence type="ECO:0000313" key="10">
    <source>
        <dbReference type="Proteomes" id="UP001589758"/>
    </source>
</evidence>
<name>A0ABV6CBR7_9GAMM</name>
<feature type="domain" description="Flagellar basal-body/hook protein C-terminal" evidence="8">
    <location>
        <begin position="88"/>
        <end position="132"/>
    </location>
</feature>
<keyword evidence="10" id="KW-1185">Reference proteome</keyword>
<gene>
    <name evidence="9" type="primary">flgC</name>
    <name evidence="9" type="ORF">ACFFIT_10150</name>
</gene>
<keyword evidence="9" id="KW-0966">Cell projection</keyword>
<evidence type="ECO:0000256" key="6">
    <source>
        <dbReference type="RuleBase" id="RU362062"/>
    </source>
</evidence>
<evidence type="ECO:0000256" key="2">
    <source>
        <dbReference type="ARBA" id="ARBA00009677"/>
    </source>
</evidence>
<evidence type="ECO:0000256" key="1">
    <source>
        <dbReference type="ARBA" id="ARBA00004117"/>
    </source>
</evidence>
<keyword evidence="9" id="KW-0282">Flagellum</keyword>
<dbReference type="InterPro" id="IPR010930">
    <property type="entry name" value="Flg_bb/hook_C_dom"/>
</dbReference>
<evidence type="ECO:0000256" key="4">
    <source>
        <dbReference type="ARBA" id="ARBA00023143"/>
    </source>
</evidence>
<dbReference type="Pfam" id="PF06429">
    <property type="entry name" value="Flg_bbr_C"/>
    <property type="match status" value="1"/>
</dbReference>